<dbReference type="GO" id="GO:0005634">
    <property type="term" value="C:nucleus"/>
    <property type="evidence" value="ECO:0007669"/>
    <property type="project" value="TreeGrafter"/>
</dbReference>
<dbReference type="GO" id="GO:0005737">
    <property type="term" value="C:cytoplasm"/>
    <property type="evidence" value="ECO:0007669"/>
    <property type="project" value="TreeGrafter"/>
</dbReference>
<gene>
    <name evidence="2" type="ORF">EXIGLDRAFT_744331</name>
</gene>
<reference evidence="2 3" key="1">
    <citation type="journal article" date="2016" name="Mol. Biol. Evol.">
        <title>Comparative Genomics of Early-Diverging Mushroom-Forming Fungi Provides Insights into the Origins of Lignocellulose Decay Capabilities.</title>
        <authorList>
            <person name="Nagy L.G."/>
            <person name="Riley R."/>
            <person name="Tritt A."/>
            <person name="Adam C."/>
            <person name="Daum C."/>
            <person name="Floudas D."/>
            <person name="Sun H."/>
            <person name="Yadav J.S."/>
            <person name="Pangilinan J."/>
            <person name="Larsson K.H."/>
            <person name="Matsuura K."/>
            <person name="Barry K."/>
            <person name="Labutti K."/>
            <person name="Kuo R."/>
            <person name="Ohm R.A."/>
            <person name="Bhattacharya S.S."/>
            <person name="Shirouzu T."/>
            <person name="Yoshinaga Y."/>
            <person name="Martin F.M."/>
            <person name="Grigoriev I.V."/>
            <person name="Hibbett D.S."/>
        </authorList>
    </citation>
    <scope>NUCLEOTIDE SEQUENCE [LARGE SCALE GENOMIC DNA]</scope>
    <source>
        <strain evidence="2 3">HHB12029</strain>
    </source>
</reference>
<dbReference type="GO" id="GO:0044773">
    <property type="term" value="P:mitotic DNA damage checkpoint signaling"/>
    <property type="evidence" value="ECO:0007669"/>
    <property type="project" value="TreeGrafter"/>
</dbReference>
<evidence type="ECO:0000259" key="1">
    <source>
        <dbReference type="PROSITE" id="PS50011"/>
    </source>
</evidence>
<keyword evidence="3" id="KW-1185">Reference proteome</keyword>
<protein>
    <recommendedName>
        <fullName evidence="1">Protein kinase domain-containing protein</fullName>
    </recommendedName>
</protein>
<evidence type="ECO:0000313" key="3">
    <source>
        <dbReference type="Proteomes" id="UP000077266"/>
    </source>
</evidence>
<dbReference type="AlphaFoldDB" id="A0A166BNU2"/>
<organism evidence="2 3">
    <name type="scientific">Exidia glandulosa HHB12029</name>
    <dbReference type="NCBI Taxonomy" id="1314781"/>
    <lineage>
        <taxon>Eukaryota</taxon>
        <taxon>Fungi</taxon>
        <taxon>Dikarya</taxon>
        <taxon>Basidiomycota</taxon>
        <taxon>Agaricomycotina</taxon>
        <taxon>Agaricomycetes</taxon>
        <taxon>Auriculariales</taxon>
        <taxon>Exidiaceae</taxon>
        <taxon>Exidia</taxon>
    </lineage>
</organism>
<dbReference type="GO" id="GO:0004674">
    <property type="term" value="F:protein serine/threonine kinase activity"/>
    <property type="evidence" value="ECO:0007669"/>
    <property type="project" value="TreeGrafter"/>
</dbReference>
<feature type="domain" description="Protein kinase" evidence="1">
    <location>
        <begin position="34"/>
        <end position="344"/>
    </location>
</feature>
<dbReference type="PANTHER" id="PTHR44167:SF24">
    <property type="entry name" value="SERINE_THREONINE-PROTEIN KINASE CHK2"/>
    <property type="match status" value="1"/>
</dbReference>
<dbReference type="SMART" id="SM00220">
    <property type="entry name" value="S_TKc"/>
    <property type="match status" value="1"/>
</dbReference>
<sequence>MSTSTAALCKQDYTLQPFEEWWATNYNFLLERGYRLRDRYAPNALDAWLNGLMSDDEARSKGLLDKPDDDMGIRKGMDAERVSDNGHVWIKRCSLKSPDDQPSSVMELLLNVMIMDDDDRHNHFLPLLDHFVVHDETSWEFTDHNLRFVCLVFAWVIPVDQHPWRIAAEAMDFIRQLLEGLSFLHRSRIAHRDIHAGNVLMSPLPIFYAGVNPLRNIIITALIDDLKRPYRDRIEEPATYWYIDLSLSTYFSEDSTPQVIWEAGALKLPEVFGTTTPSIEEEDNPPAVLYDPFAGDVWQLGTTLRRFFGKSIPSLNPLLRAMTDWDPSKRPTADQCLADFHARTGRLPRWQLLLPVRDASCWKKIPDPGWSFTLRLLILHYREWFRLAKKAIRLGLPKPPS</sequence>
<dbReference type="InParanoid" id="A0A166BNU2"/>
<dbReference type="PANTHER" id="PTHR44167">
    <property type="entry name" value="OVARIAN-SPECIFIC SERINE/THREONINE-PROTEIN KINASE LOK-RELATED"/>
    <property type="match status" value="1"/>
</dbReference>
<dbReference type="Proteomes" id="UP000077266">
    <property type="component" value="Unassembled WGS sequence"/>
</dbReference>
<dbReference type="PROSITE" id="PS50011">
    <property type="entry name" value="PROTEIN_KINASE_DOM"/>
    <property type="match status" value="1"/>
</dbReference>
<evidence type="ECO:0000313" key="2">
    <source>
        <dbReference type="EMBL" id="KZW02810.1"/>
    </source>
</evidence>
<proteinExistence type="predicted"/>
<dbReference type="InterPro" id="IPR011009">
    <property type="entry name" value="Kinase-like_dom_sf"/>
</dbReference>
<accession>A0A166BNU2</accession>
<dbReference type="EMBL" id="KV425886">
    <property type="protein sequence ID" value="KZW02810.1"/>
    <property type="molecule type" value="Genomic_DNA"/>
</dbReference>
<dbReference type="STRING" id="1314781.A0A166BNU2"/>
<dbReference type="GO" id="GO:0005524">
    <property type="term" value="F:ATP binding"/>
    <property type="evidence" value="ECO:0007669"/>
    <property type="project" value="InterPro"/>
</dbReference>
<dbReference type="InterPro" id="IPR000719">
    <property type="entry name" value="Prot_kinase_dom"/>
</dbReference>
<dbReference type="Gene3D" id="1.10.510.10">
    <property type="entry name" value="Transferase(Phosphotransferase) domain 1"/>
    <property type="match status" value="1"/>
</dbReference>
<dbReference type="SUPFAM" id="SSF56112">
    <property type="entry name" value="Protein kinase-like (PK-like)"/>
    <property type="match status" value="1"/>
</dbReference>
<dbReference type="OrthoDB" id="5987198at2759"/>
<name>A0A166BNU2_EXIGL</name>